<evidence type="ECO:0000313" key="1">
    <source>
        <dbReference type="EMBL" id="WLR96020.1"/>
    </source>
</evidence>
<sequence length="204" mass="22987">MENPIRRLYRDQKKTLDLIRHAGPVSGFEPTVRRLFGDNPSHGKTVRIGNREFKYAGNAKNLVSFLPARWAAELEARGGAWLGCENWWAGYPLIVFMEMRVGDDGAAGLLRLNAEVGPVSDHDVRKGIIEVIRSAATAKGVERIQFQADALDERRLYSRFLRGNSIALNDVRDVNELERKFVELIASFEPEFELVASVVPLLPR</sequence>
<protein>
    <submittedName>
        <fullName evidence="1">Uncharacterized protein</fullName>
    </submittedName>
</protein>
<dbReference type="AlphaFoldDB" id="A0AA50CHM8"/>
<name>A0AA50CHM8_9HYPH</name>
<proteinExistence type="predicted"/>
<reference evidence="1 2" key="1">
    <citation type="submission" date="2023-08" db="EMBL/GenBank/DDBJ databases">
        <title>Pathogen: clinical or host-associated sample.</title>
        <authorList>
            <person name="Hergert J."/>
            <person name="Casey R."/>
            <person name="Wagner J."/>
            <person name="Young E.L."/>
            <person name="Oakeson K.F."/>
        </authorList>
    </citation>
    <scope>NUCLEOTIDE SEQUENCE [LARGE SCALE GENOMIC DNA]</scope>
    <source>
        <strain evidence="1 2">1760953</strain>
    </source>
</reference>
<evidence type="ECO:0000313" key="2">
    <source>
        <dbReference type="Proteomes" id="UP001234585"/>
    </source>
</evidence>
<accession>A0AA50CHM8</accession>
<gene>
    <name evidence="1" type="ORF">Q9313_09700</name>
</gene>
<dbReference type="RefSeq" id="WP_306036504.1">
    <property type="nucleotide sequence ID" value="NZ_CP132302.1"/>
</dbReference>
<dbReference type="EMBL" id="CP132302">
    <property type="protein sequence ID" value="WLR96020.1"/>
    <property type="molecule type" value="Genomic_DNA"/>
</dbReference>
<keyword evidence="2" id="KW-1185">Reference proteome</keyword>
<dbReference type="Proteomes" id="UP001234585">
    <property type="component" value="Chromosome"/>
</dbReference>
<organism evidence="1 2">
    <name type="scientific">Shinella sumterensis</name>
    <dbReference type="NCBI Taxonomy" id="1967501"/>
    <lineage>
        <taxon>Bacteria</taxon>
        <taxon>Pseudomonadati</taxon>
        <taxon>Pseudomonadota</taxon>
        <taxon>Alphaproteobacteria</taxon>
        <taxon>Hyphomicrobiales</taxon>
        <taxon>Rhizobiaceae</taxon>
        <taxon>Shinella</taxon>
    </lineage>
</organism>